<dbReference type="Proteomes" id="UP001321498">
    <property type="component" value="Chromosome"/>
</dbReference>
<keyword evidence="5" id="KW-1185">Reference proteome</keyword>
<accession>A0ABN6XMX3</accession>
<reference evidence="5" key="1">
    <citation type="journal article" date="2019" name="Int. J. Syst. Evol. Microbiol.">
        <title>The Global Catalogue of Microorganisms (GCM) 10K type strain sequencing project: providing services to taxonomists for standard genome sequencing and annotation.</title>
        <authorList>
            <consortium name="The Broad Institute Genomics Platform"/>
            <consortium name="The Broad Institute Genome Sequencing Center for Infectious Disease"/>
            <person name="Wu L."/>
            <person name="Ma J."/>
        </authorList>
    </citation>
    <scope>NUCLEOTIDE SEQUENCE [LARGE SCALE GENOMIC DNA]</scope>
    <source>
        <strain evidence="5">NBRC 108725</strain>
    </source>
</reference>
<dbReference type="InterPro" id="IPR013538">
    <property type="entry name" value="ASHA1/2-like_C"/>
</dbReference>
<organism evidence="4 5">
    <name type="scientific">Naasia aerilata</name>
    <dbReference type="NCBI Taxonomy" id="1162966"/>
    <lineage>
        <taxon>Bacteria</taxon>
        <taxon>Bacillati</taxon>
        <taxon>Actinomycetota</taxon>
        <taxon>Actinomycetes</taxon>
        <taxon>Micrococcales</taxon>
        <taxon>Microbacteriaceae</taxon>
        <taxon>Naasia</taxon>
    </lineage>
</organism>
<dbReference type="CDD" id="cd07814">
    <property type="entry name" value="SRPBCC_CalC_Aha1-like"/>
    <property type="match status" value="1"/>
</dbReference>
<evidence type="ECO:0000313" key="4">
    <source>
        <dbReference type="EMBL" id="BDZ46269.1"/>
    </source>
</evidence>
<proteinExistence type="inferred from homology"/>
<dbReference type="InterPro" id="IPR023393">
    <property type="entry name" value="START-like_dom_sf"/>
</dbReference>
<evidence type="ECO:0000313" key="5">
    <source>
        <dbReference type="Proteomes" id="UP001321498"/>
    </source>
</evidence>
<name>A0ABN6XMX3_9MICO</name>
<gene>
    <name evidence="4" type="ORF">GCM10025866_21780</name>
</gene>
<evidence type="ECO:0000256" key="1">
    <source>
        <dbReference type="ARBA" id="ARBA00006817"/>
    </source>
</evidence>
<evidence type="ECO:0000259" key="3">
    <source>
        <dbReference type="Pfam" id="PF08327"/>
    </source>
</evidence>
<feature type="region of interest" description="Disordered" evidence="2">
    <location>
        <begin position="133"/>
        <end position="156"/>
    </location>
</feature>
<dbReference type="RefSeq" id="WP_286276370.1">
    <property type="nucleotide sequence ID" value="NZ_AP027731.1"/>
</dbReference>
<dbReference type="Pfam" id="PF08327">
    <property type="entry name" value="AHSA1"/>
    <property type="match status" value="1"/>
</dbReference>
<dbReference type="EMBL" id="AP027731">
    <property type="protein sequence ID" value="BDZ46269.1"/>
    <property type="molecule type" value="Genomic_DNA"/>
</dbReference>
<dbReference type="SUPFAM" id="SSF55961">
    <property type="entry name" value="Bet v1-like"/>
    <property type="match status" value="1"/>
</dbReference>
<comment type="similarity">
    <text evidence="1">Belongs to the AHA1 family.</text>
</comment>
<sequence length="156" mass="16994">MPDFTSDIEIRATREQVFEYLVTPSGLTSWLGQHAEVEPVEGGSFAVDIAGFPIRGRYVEVRRPERVVVSWGVAGSDDFPAGSSTVRFTLTSTDRGTRVELEHLGIPNPYADGHRDGWQHFLPRLAESAAGRAPADDADWLPLAVRPAGDSPRPGP</sequence>
<evidence type="ECO:0000256" key="2">
    <source>
        <dbReference type="SAM" id="MobiDB-lite"/>
    </source>
</evidence>
<protein>
    <recommendedName>
        <fullName evidence="3">Activator of Hsp90 ATPase homologue 1/2-like C-terminal domain-containing protein</fullName>
    </recommendedName>
</protein>
<feature type="domain" description="Activator of Hsp90 ATPase homologue 1/2-like C-terminal" evidence="3">
    <location>
        <begin position="12"/>
        <end position="127"/>
    </location>
</feature>
<dbReference type="Gene3D" id="3.30.530.20">
    <property type="match status" value="1"/>
</dbReference>